<feature type="non-terminal residue" evidence="2">
    <location>
        <position position="1"/>
    </location>
</feature>
<gene>
    <name evidence="2" type="ORF">AWZ03_014641</name>
</gene>
<sequence>ARFAGQRLYWSCVRLRSELQNASRRQSSAPVTNDVDVTSSQQQSENLFAVPQRSLSSDQESGCYHGSQQVRFAVTPGVGSSSGGPSCMRGMQSGMWNFGRWKSLAADPRALASGFGRAVREIGVAHKRTVAKGSTPVSSCKRRLRHDLLTAVQKRLQCPTGEFLRAQREAEISRETSPAARDVNMRQMAEMAIAVRTYVITAGGSKTNM</sequence>
<dbReference type="Proteomes" id="UP000295192">
    <property type="component" value="Unassembled WGS sequence"/>
</dbReference>
<name>A0A484AQA6_DRONA</name>
<organism evidence="2 3">
    <name type="scientific">Drosophila navojoa</name>
    <name type="common">Fruit fly</name>
    <dbReference type="NCBI Taxonomy" id="7232"/>
    <lineage>
        <taxon>Eukaryota</taxon>
        <taxon>Metazoa</taxon>
        <taxon>Ecdysozoa</taxon>
        <taxon>Arthropoda</taxon>
        <taxon>Hexapoda</taxon>
        <taxon>Insecta</taxon>
        <taxon>Pterygota</taxon>
        <taxon>Neoptera</taxon>
        <taxon>Endopterygota</taxon>
        <taxon>Diptera</taxon>
        <taxon>Brachycera</taxon>
        <taxon>Muscomorpha</taxon>
        <taxon>Ephydroidea</taxon>
        <taxon>Drosophilidae</taxon>
        <taxon>Drosophila</taxon>
    </lineage>
</organism>
<comment type="caution">
    <text evidence="2">The sequence shown here is derived from an EMBL/GenBank/DDBJ whole genome shotgun (WGS) entry which is preliminary data.</text>
</comment>
<evidence type="ECO:0000313" key="3">
    <source>
        <dbReference type="Proteomes" id="UP000295192"/>
    </source>
</evidence>
<reference evidence="2 3" key="1">
    <citation type="journal article" date="2019" name="J. Hered.">
        <title>An Improved Genome Assembly for Drosophila navojoa, the Basal Species in the mojavensis Cluster.</title>
        <authorList>
            <person name="Vanderlinde T."/>
            <person name="Dupim E.G."/>
            <person name="Nazario-Yepiz N.O."/>
            <person name="Carvalho A.B."/>
        </authorList>
    </citation>
    <scope>NUCLEOTIDE SEQUENCE [LARGE SCALE GENOMIC DNA]</scope>
    <source>
        <strain evidence="2">Navoj_Jal97</strain>
        <tissue evidence="2">Whole organism</tissue>
    </source>
</reference>
<protein>
    <submittedName>
        <fullName evidence="2">Uncharacterized protein</fullName>
    </submittedName>
</protein>
<evidence type="ECO:0000256" key="1">
    <source>
        <dbReference type="SAM" id="MobiDB-lite"/>
    </source>
</evidence>
<evidence type="ECO:0000313" key="2">
    <source>
        <dbReference type="EMBL" id="TDG38937.1"/>
    </source>
</evidence>
<accession>A0A484AQA6</accession>
<dbReference type="AlphaFoldDB" id="A0A484AQA6"/>
<keyword evidence="3" id="KW-1185">Reference proteome</keyword>
<dbReference type="EMBL" id="LSRL02001617">
    <property type="protein sequence ID" value="TDG38937.1"/>
    <property type="molecule type" value="Genomic_DNA"/>
</dbReference>
<proteinExistence type="predicted"/>
<feature type="region of interest" description="Disordered" evidence="1">
    <location>
        <begin position="23"/>
        <end position="43"/>
    </location>
</feature>